<sequence length="452" mass="49811">MIEISLDGYVTAIGVASPTCYNKSGDGSLSYYKYHIISPFSISRLGNKFVALGCDIYAYIRGDDDMPTSTGCASFCDHLNKSNPTSAGRGHCETALSQTINPFDVGVGIYSMNTLTRDWTKKPCNVAFVVANKFSKFDGLLNRISNSSGDSIEYRIPDNVGYSIPIVFDWRIGNISCREARKRKDYLCSRNAECKDSAAGGGYNCYCPQGYQGTPYLTDGCQDIDECKVLKNNKCKHNSTCINTLGSYECICPTGHYSSYIAEDGLRCVPAQENQFSPRNLLLGVGIATVVLILIALGFCVMKAKLFAQEELAKATDKFNQSRVIGKGGLGTVYKGMLQDGSIVAVKKSNQINENQVGQFINEVSILLQIDHRNIVKLLGCCLETEVPLLVYEYNRLFEILDPLVLKEGLKEDIIVVAKLAERCLKLNAKKRPCMREVAADLDRLIGKQIQP</sequence>
<protein>
    <submittedName>
        <fullName evidence="1">Uncharacterized protein</fullName>
    </submittedName>
</protein>
<proteinExistence type="predicted"/>
<dbReference type="Proteomes" id="UP000828048">
    <property type="component" value="Chromosome 6"/>
</dbReference>
<evidence type="ECO:0000313" key="2">
    <source>
        <dbReference type="Proteomes" id="UP000828048"/>
    </source>
</evidence>
<reference evidence="1 2" key="1">
    <citation type="journal article" date="2021" name="Hortic Res">
        <title>High-quality reference genome and annotation aids understanding of berry development for evergreen blueberry (Vaccinium darrowii).</title>
        <authorList>
            <person name="Yu J."/>
            <person name="Hulse-Kemp A.M."/>
            <person name="Babiker E."/>
            <person name="Staton M."/>
        </authorList>
    </citation>
    <scope>NUCLEOTIDE SEQUENCE [LARGE SCALE GENOMIC DNA]</scope>
    <source>
        <strain evidence="2">cv. NJ 8807/NJ 8810</strain>
        <tissue evidence="1">Young leaf</tissue>
    </source>
</reference>
<keyword evidence="2" id="KW-1185">Reference proteome</keyword>
<accession>A0ACB7XAQ4</accession>
<dbReference type="EMBL" id="CM037156">
    <property type="protein sequence ID" value="KAH7837799.1"/>
    <property type="molecule type" value="Genomic_DNA"/>
</dbReference>
<evidence type="ECO:0000313" key="1">
    <source>
        <dbReference type="EMBL" id="KAH7837799.1"/>
    </source>
</evidence>
<name>A0ACB7XAQ4_9ERIC</name>
<gene>
    <name evidence="1" type="ORF">Vadar_018085</name>
</gene>
<comment type="caution">
    <text evidence="1">The sequence shown here is derived from an EMBL/GenBank/DDBJ whole genome shotgun (WGS) entry which is preliminary data.</text>
</comment>
<organism evidence="1 2">
    <name type="scientific">Vaccinium darrowii</name>
    <dbReference type="NCBI Taxonomy" id="229202"/>
    <lineage>
        <taxon>Eukaryota</taxon>
        <taxon>Viridiplantae</taxon>
        <taxon>Streptophyta</taxon>
        <taxon>Embryophyta</taxon>
        <taxon>Tracheophyta</taxon>
        <taxon>Spermatophyta</taxon>
        <taxon>Magnoliopsida</taxon>
        <taxon>eudicotyledons</taxon>
        <taxon>Gunneridae</taxon>
        <taxon>Pentapetalae</taxon>
        <taxon>asterids</taxon>
        <taxon>Ericales</taxon>
        <taxon>Ericaceae</taxon>
        <taxon>Vaccinioideae</taxon>
        <taxon>Vaccinieae</taxon>
        <taxon>Vaccinium</taxon>
    </lineage>
</organism>